<organism evidence="1 2">
    <name type="scientific">Oryza sativa subsp. indica</name>
    <name type="common">Rice</name>
    <dbReference type="NCBI Taxonomy" id="39946"/>
    <lineage>
        <taxon>Eukaryota</taxon>
        <taxon>Viridiplantae</taxon>
        <taxon>Streptophyta</taxon>
        <taxon>Embryophyta</taxon>
        <taxon>Tracheophyta</taxon>
        <taxon>Spermatophyta</taxon>
        <taxon>Magnoliopsida</taxon>
        <taxon>Liliopsida</taxon>
        <taxon>Poales</taxon>
        <taxon>Poaceae</taxon>
        <taxon>BOP clade</taxon>
        <taxon>Oryzoideae</taxon>
        <taxon>Oryzeae</taxon>
        <taxon>Oryzinae</taxon>
        <taxon>Oryza</taxon>
        <taxon>Oryza sativa</taxon>
    </lineage>
</organism>
<sequence>MARPAVSAQITECGMAQAAMLSSRRCCLRLSALFVLVPEFEEAHCASPQGRCVHRRALLLLVPPLALRPALPRVRVRGGPR</sequence>
<dbReference type="EMBL" id="CM000126">
    <property type="protein sequence ID" value="EEC70829.1"/>
    <property type="molecule type" value="Genomic_DNA"/>
</dbReference>
<name>B8A9P7_ORYSI</name>
<dbReference type="Proteomes" id="UP000007015">
    <property type="component" value="Chromosome 1"/>
</dbReference>
<evidence type="ECO:0000313" key="2">
    <source>
        <dbReference type="Proteomes" id="UP000007015"/>
    </source>
</evidence>
<protein>
    <submittedName>
        <fullName evidence="1">Uncharacterized protein</fullName>
    </submittedName>
</protein>
<gene>
    <name evidence="1" type="ORF">OsI_02314</name>
</gene>
<dbReference type="AlphaFoldDB" id="B8A9P7"/>
<reference evidence="1 2" key="1">
    <citation type="journal article" date="2005" name="PLoS Biol.">
        <title>The genomes of Oryza sativa: a history of duplications.</title>
        <authorList>
            <person name="Yu J."/>
            <person name="Wang J."/>
            <person name="Lin W."/>
            <person name="Li S."/>
            <person name="Li H."/>
            <person name="Zhou J."/>
            <person name="Ni P."/>
            <person name="Dong W."/>
            <person name="Hu S."/>
            <person name="Zeng C."/>
            <person name="Zhang J."/>
            <person name="Zhang Y."/>
            <person name="Li R."/>
            <person name="Xu Z."/>
            <person name="Li S."/>
            <person name="Li X."/>
            <person name="Zheng H."/>
            <person name="Cong L."/>
            <person name="Lin L."/>
            <person name="Yin J."/>
            <person name="Geng J."/>
            <person name="Li G."/>
            <person name="Shi J."/>
            <person name="Liu J."/>
            <person name="Lv H."/>
            <person name="Li J."/>
            <person name="Wang J."/>
            <person name="Deng Y."/>
            <person name="Ran L."/>
            <person name="Shi X."/>
            <person name="Wang X."/>
            <person name="Wu Q."/>
            <person name="Li C."/>
            <person name="Ren X."/>
            <person name="Wang J."/>
            <person name="Wang X."/>
            <person name="Li D."/>
            <person name="Liu D."/>
            <person name="Zhang X."/>
            <person name="Ji Z."/>
            <person name="Zhao W."/>
            <person name="Sun Y."/>
            <person name="Zhang Z."/>
            <person name="Bao J."/>
            <person name="Han Y."/>
            <person name="Dong L."/>
            <person name="Ji J."/>
            <person name="Chen P."/>
            <person name="Wu S."/>
            <person name="Liu J."/>
            <person name="Xiao Y."/>
            <person name="Bu D."/>
            <person name="Tan J."/>
            <person name="Yang L."/>
            <person name="Ye C."/>
            <person name="Zhang J."/>
            <person name="Xu J."/>
            <person name="Zhou Y."/>
            <person name="Yu Y."/>
            <person name="Zhang B."/>
            <person name="Zhuang S."/>
            <person name="Wei H."/>
            <person name="Liu B."/>
            <person name="Lei M."/>
            <person name="Yu H."/>
            <person name="Li Y."/>
            <person name="Xu H."/>
            <person name="Wei S."/>
            <person name="He X."/>
            <person name="Fang L."/>
            <person name="Zhang Z."/>
            <person name="Zhang Y."/>
            <person name="Huang X."/>
            <person name="Su Z."/>
            <person name="Tong W."/>
            <person name="Li J."/>
            <person name="Tong Z."/>
            <person name="Li S."/>
            <person name="Ye J."/>
            <person name="Wang L."/>
            <person name="Fang L."/>
            <person name="Lei T."/>
            <person name="Chen C."/>
            <person name="Chen H."/>
            <person name="Xu Z."/>
            <person name="Li H."/>
            <person name="Huang H."/>
            <person name="Zhang F."/>
            <person name="Xu H."/>
            <person name="Li N."/>
            <person name="Zhao C."/>
            <person name="Li S."/>
            <person name="Dong L."/>
            <person name="Huang Y."/>
            <person name="Li L."/>
            <person name="Xi Y."/>
            <person name="Qi Q."/>
            <person name="Li W."/>
            <person name="Zhang B."/>
            <person name="Hu W."/>
            <person name="Zhang Y."/>
            <person name="Tian X."/>
            <person name="Jiao Y."/>
            <person name="Liang X."/>
            <person name="Jin J."/>
            <person name="Gao L."/>
            <person name="Zheng W."/>
            <person name="Hao B."/>
            <person name="Liu S."/>
            <person name="Wang W."/>
            <person name="Yuan L."/>
            <person name="Cao M."/>
            <person name="McDermott J."/>
            <person name="Samudrala R."/>
            <person name="Wang J."/>
            <person name="Wong G.K."/>
            <person name="Yang H."/>
        </authorList>
    </citation>
    <scope>NUCLEOTIDE SEQUENCE [LARGE SCALE GENOMIC DNA]</scope>
    <source>
        <strain evidence="2">cv. 93-11</strain>
    </source>
</reference>
<proteinExistence type="predicted"/>
<keyword evidence="2" id="KW-1185">Reference proteome</keyword>
<accession>B8A9P7</accession>
<dbReference type="Gramene" id="BGIOSGA003703-TA">
    <property type="protein sequence ID" value="BGIOSGA003703-PA"/>
    <property type="gene ID" value="BGIOSGA003703"/>
</dbReference>
<evidence type="ECO:0000313" key="1">
    <source>
        <dbReference type="EMBL" id="EEC70829.1"/>
    </source>
</evidence>
<dbReference type="HOGENOM" id="CLU_2578073_0_0_1"/>